<organism evidence="3 4">
    <name type="scientific">Actinomadura livida</name>
    <dbReference type="NCBI Taxonomy" id="79909"/>
    <lineage>
        <taxon>Bacteria</taxon>
        <taxon>Bacillati</taxon>
        <taxon>Actinomycetota</taxon>
        <taxon>Actinomycetes</taxon>
        <taxon>Streptosporangiales</taxon>
        <taxon>Thermomonosporaceae</taxon>
        <taxon>Actinomadura</taxon>
    </lineage>
</organism>
<dbReference type="RefSeq" id="WP_184885885.1">
    <property type="nucleotide sequence ID" value="NZ_BAAAHD010000016.1"/>
</dbReference>
<dbReference type="SUPFAM" id="SSF47413">
    <property type="entry name" value="lambda repressor-like DNA-binding domains"/>
    <property type="match status" value="1"/>
</dbReference>
<dbReference type="Proteomes" id="UP000549343">
    <property type="component" value="Unassembled WGS sequence"/>
</dbReference>
<gene>
    <name evidence="3" type="ORF">F4557_004563</name>
    <name evidence="2" type="ORF">GCM10009546_17380</name>
</gene>
<evidence type="ECO:0000313" key="3">
    <source>
        <dbReference type="EMBL" id="MBB4776145.1"/>
    </source>
</evidence>
<accession>A0A7W7IFQ4</accession>
<feature type="domain" description="HTH cro/C1-type" evidence="1">
    <location>
        <begin position="16"/>
        <end position="70"/>
    </location>
</feature>
<dbReference type="InterPro" id="IPR043917">
    <property type="entry name" value="DUF5753"/>
</dbReference>
<dbReference type="PROSITE" id="PS50943">
    <property type="entry name" value="HTH_CROC1"/>
    <property type="match status" value="1"/>
</dbReference>
<dbReference type="AlphaFoldDB" id="A0A7W7IFQ4"/>
<dbReference type="Gene3D" id="1.10.260.40">
    <property type="entry name" value="lambda repressor-like DNA-binding domains"/>
    <property type="match status" value="1"/>
</dbReference>
<dbReference type="InterPro" id="IPR001387">
    <property type="entry name" value="Cro/C1-type_HTH"/>
</dbReference>
<evidence type="ECO:0000313" key="5">
    <source>
        <dbReference type="Proteomes" id="UP001501427"/>
    </source>
</evidence>
<name>A0A7W7IFQ4_9ACTN</name>
<dbReference type="InterPro" id="IPR010982">
    <property type="entry name" value="Lambda_DNA-bd_dom_sf"/>
</dbReference>
<reference evidence="3 4" key="2">
    <citation type="submission" date="2020-08" db="EMBL/GenBank/DDBJ databases">
        <title>Sequencing the genomes of 1000 actinobacteria strains.</title>
        <authorList>
            <person name="Klenk H.-P."/>
        </authorList>
    </citation>
    <scope>NUCLEOTIDE SEQUENCE [LARGE SCALE GENOMIC DNA]</scope>
    <source>
        <strain evidence="3 4">DSM 44772</strain>
    </source>
</reference>
<evidence type="ECO:0000259" key="1">
    <source>
        <dbReference type="PROSITE" id="PS50943"/>
    </source>
</evidence>
<dbReference type="Proteomes" id="UP001501427">
    <property type="component" value="Unassembled WGS sequence"/>
</dbReference>
<dbReference type="CDD" id="cd00093">
    <property type="entry name" value="HTH_XRE"/>
    <property type="match status" value="1"/>
</dbReference>
<dbReference type="EMBL" id="JACHMV010000001">
    <property type="protein sequence ID" value="MBB4776145.1"/>
    <property type="molecule type" value="Genomic_DNA"/>
</dbReference>
<dbReference type="GO" id="GO:0003677">
    <property type="term" value="F:DNA binding"/>
    <property type="evidence" value="ECO:0007669"/>
    <property type="project" value="InterPro"/>
</dbReference>
<evidence type="ECO:0000313" key="4">
    <source>
        <dbReference type="Proteomes" id="UP000549343"/>
    </source>
</evidence>
<evidence type="ECO:0000313" key="2">
    <source>
        <dbReference type="EMBL" id="GAA0555845.1"/>
    </source>
</evidence>
<dbReference type="Pfam" id="PF13560">
    <property type="entry name" value="HTH_31"/>
    <property type="match status" value="1"/>
</dbReference>
<reference evidence="2 5" key="1">
    <citation type="journal article" date="2019" name="Int. J. Syst. Evol. Microbiol.">
        <title>The Global Catalogue of Microorganisms (GCM) 10K type strain sequencing project: providing services to taxonomists for standard genome sequencing and annotation.</title>
        <authorList>
            <consortium name="The Broad Institute Genomics Platform"/>
            <consortium name="The Broad Institute Genome Sequencing Center for Infectious Disease"/>
            <person name="Wu L."/>
            <person name="Ma J."/>
        </authorList>
    </citation>
    <scope>NUCLEOTIDE SEQUENCE [LARGE SCALE GENOMIC DNA]</scope>
    <source>
        <strain evidence="2 5">JCM 10667</strain>
    </source>
</reference>
<sequence>MAIAPTVRRRRLGIELNRLRERLGPTVEEVAARLDWSPSKLSRIENARIGVRVSDVRLLLELYKVDEAHLGEVLALAQAAMQPGWWANYRDILPGNFGTYVALEDEALLALTFTAYAVPGLLQCEEYAHRVLESGRVIAISTPREVARRLELRMRRQELLHREKPLTLSAVIDESVLLRMVGDPDVMRQQMRTLLDFAVLPNVQIYILPLKVHREPILSETFTLLKFEPAYRVPFPDIVYIDNVSTMADLQDDEVTHTYRMCWESLKSISLTADESMVHISRMADEWGRR</sequence>
<proteinExistence type="predicted"/>
<reference evidence="2" key="3">
    <citation type="submission" date="2023-12" db="EMBL/GenBank/DDBJ databases">
        <authorList>
            <person name="Sun Q."/>
            <person name="Inoue M."/>
        </authorList>
    </citation>
    <scope>NUCLEOTIDE SEQUENCE</scope>
    <source>
        <strain evidence="2">JCM 10667</strain>
    </source>
</reference>
<dbReference type="EMBL" id="BAAAHD010000016">
    <property type="protein sequence ID" value="GAA0555845.1"/>
    <property type="molecule type" value="Genomic_DNA"/>
</dbReference>
<dbReference type="SMART" id="SM00530">
    <property type="entry name" value="HTH_XRE"/>
    <property type="match status" value="1"/>
</dbReference>
<dbReference type="Pfam" id="PF19054">
    <property type="entry name" value="DUF5753"/>
    <property type="match status" value="1"/>
</dbReference>
<protein>
    <submittedName>
        <fullName evidence="2">Helix-turn-helix transcriptional regulator</fullName>
    </submittedName>
    <submittedName>
        <fullName evidence="3">Transcriptional regulator with XRE-family HTH domain</fullName>
    </submittedName>
</protein>
<comment type="caution">
    <text evidence="3">The sequence shown here is derived from an EMBL/GenBank/DDBJ whole genome shotgun (WGS) entry which is preliminary data.</text>
</comment>
<keyword evidence="5" id="KW-1185">Reference proteome</keyword>